<keyword evidence="11" id="KW-1185">Reference proteome</keyword>
<accession>A0A4Y3RD20</accession>
<feature type="region of interest" description="Disordered" evidence="8">
    <location>
        <begin position="1"/>
        <end position="40"/>
    </location>
</feature>
<feature type="transmembrane region" description="Helical" evidence="7">
    <location>
        <begin position="278"/>
        <end position="298"/>
    </location>
</feature>
<dbReference type="AlphaFoldDB" id="A0A4Y3RD20"/>
<evidence type="ECO:0000313" key="11">
    <source>
        <dbReference type="Proteomes" id="UP000315226"/>
    </source>
</evidence>
<dbReference type="EMBL" id="BJMN01000006">
    <property type="protein sequence ID" value="GEB55374.1"/>
    <property type="molecule type" value="Genomic_DNA"/>
</dbReference>
<organism evidence="10 11">
    <name type="scientific">Streptomyces gardneri</name>
    <dbReference type="NCBI Taxonomy" id="66892"/>
    <lineage>
        <taxon>Bacteria</taxon>
        <taxon>Bacillati</taxon>
        <taxon>Actinomycetota</taxon>
        <taxon>Actinomycetes</taxon>
        <taxon>Kitasatosporales</taxon>
        <taxon>Streptomycetaceae</taxon>
        <taxon>Streptomyces</taxon>
    </lineage>
</organism>
<comment type="similarity">
    <text evidence="7">Belongs to the binding-protein-dependent transport system permease family.</text>
</comment>
<name>A0A4Y3RD20_9ACTN</name>
<dbReference type="PANTHER" id="PTHR43744">
    <property type="entry name" value="ABC TRANSPORTER PERMEASE PROTEIN MG189-RELATED-RELATED"/>
    <property type="match status" value="1"/>
</dbReference>
<evidence type="ECO:0000256" key="6">
    <source>
        <dbReference type="ARBA" id="ARBA00023136"/>
    </source>
</evidence>
<dbReference type="InterPro" id="IPR000515">
    <property type="entry name" value="MetI-like"/>
</dbReference>
<reference evidence="10 11" key="1">
    <citation type="submission" date="2019-06" db="EMBL/GenBank/DDBJ databases">
        <title>Whole genome shotgun sequence of Streptomyces gardneri NBRC 12865.</title>
        <authorList>
            <person name="Hosoyama A."/>
            <person name="Uohara A."/>
            <person name="Ohji S."/>
            <person name="Ichikawa N."/>
        </authorList>
    </citation>
    <scope>NUCLEOTIDE SEQUENCE [LARGE SCALE GENOMIC DNA]</scope>
    <source>
        <strain evidence="10 11">NBRC 12865</strain>
    </source>
</reference>
<keyword evidence="5 7" id="KW-1133">Transmembrane helix</keyword>
<gene>
    <name evidence="10" type="ORF">SGA01_09790</name>
</gene>
<evidence type="ECO:0000256" key="4">
    <source>
        <dbReference type="ARBA" id="ARBA00022692"/>
    </source>
</evidence>
<evidence type="ECO:0000256" key="7">
    <source>
        <dbReference type="RuleBase" id="RU363032"/>
    </source>
</evidence>
<feature type="transmembrane region" description="Helical" evidence="7">
    <location>
        <begin position="178"/>
        <end position="197"/>
    </location>
</feature>
<keyword evidence="4 7" id="KW-0812">Transmembrane</keyword>
<dbReference type="CDD" id="cd06261">
    <property type="entry name" value="TM_PBP2"/>
    <property type="match status" value="1"/>
</dbReference>
<feature type="domain" description="ABC transmembrane type-1" evidence="9">
    <location>
        <begin position="107"/>
        <end position="298"/>
    </location>
</feature>
<feature type="compositionally biased region" description="Basic and acidic residues" evidence="8">
    <location>
        <begin position="10"/>
        <end position="30"/>
    </location>
</feature>
<keyword evidence="3" id="KW-1003">Cell membrane</keyword>
<evidence type="ECO:0000256" key="8">
    <source>
        <dbReference type="SAM" id="MobiDB-lite"/>
    </source>
</evidence>
<protein>
    <submittedName>
        <fullName evidence="10">Sugar ABC transporter permease</fullName>
    </submittedName>
</protein>
<comment type="caution">
    <text evidence="10">The sequence shown here is derived from an EMBL/GenBank/DDBJ whole genome shotgun (WGS) entry which is preliminary data.</text>
</comment>
<comment type="subcellular location">
    <subcellularLocation>
        <location evidence="1 7">Cell membrane</location>
        <topology evidence="1 7">Multi-pass membrane protein</topology>
    </subcellularLocation>
</comment>
<evidence type="ECO:0000256" key="3">
    <source>
        <dbReference type="ARBA" id="ARBA00022475"/>
    </source>
</evidence>
<feature type="transmembrane region" description="Helical" evidence="7">
    <location>
        <begin position="218"/>
        <end position="240"/>
    </location>
</feature>
<evidence type="ECO:0000256" key="2">
    <source>
        <dbReference type="ARBA" id="ARBA00022448"/>
    </source>
</evidence>
<feature type="transmembrane region" description="Helical" evidence="7">
    <location>
        <begin position="47"/>
        <end position="65"/>
    </location>
</feature>
<dbReference type="OrthoDB" id="2063054at2"/>
<keyword evidence="2 7" id="KW-0813">Transport</keyword>
<dbReference type="GO" id="GO:0005886">
    <property type="term" value="C:plasma membrane"/>
    <property type="evidence" value="ECO:0007669"/>
    <property type="project" value="UniProtKB-SubCell"/>
</dbReference>
<dbReference type="SUPFAM" id="SSF161098">
    <property type="entry name" value="MetI-like"/>
    <property type="match status" value="1"/>
</dbReference>
<evidence type="ECO:0000259" key="9">
    <source>
        <dbReference type="PROSITE" id="PS50928"/>
    </source>
</evidence>
<evidence type="ECO:0000256" key="5">
    <source>
        <dbReference type="ARBA" id="ARBA00022989"/>
    </source>
</evidence>
<dbReference type="InterPro" id="IPR035906">
    <property type="entry name" value="MetI-like_sf"/>
</dbReference>
<evidence type="ECO:0000313" key="10">
    <source>
        <dbReference type="EMBL" id="GEB55374.1"/>
    </source>
</evidence>
<dbReference type="Pfam" id="PF00528">
    <property type="entry name" value="BPD_transp_1"/>
    <property type="match status" value="1"/>
</dbReference>
<sequence>MARTLATKTVEPEVPRLPETRGSGRSDRRSGPRFRQTAGRQHHAGPLTYVLLAVAAVVSLFPLYWNLVAASHSGERVVQAPAPLLPGPRLLDNLSFAWNQVHMGEALINTTIVAGLVATSTVVFSTLAGFAFAKLPFRGRGMLLSLVVATMTIPPQLSVIPLYQIITDLGWFDQLQSVVLPSLVAAFGVFFMRQFLVEALPIELVEAARMDGAHSLRVIWHVVFPVARPAMAVLGMLVFVQSWNDFFWPFIALTQDGNPTLQVALAGLGAGNHTVDHAVVLTGALISTVPLLLVFAFLGKHIVGGITAGAVKS</sequence>
<dbReference type="GO" id="GO:0055085">
    <property type="term" value="P:transmembrane transport"/>
    <property type="evidence" value="ECO:0007669"/>
    <property type="project" value="InterPro"/>
</dbReference>
<dbReference type="Gene3D" id="1.10.3720.10">
    <property type="entry name" value="MetI-like"/>
    <property type="match status" value="1"/>
</dbReference>
<feature type="transmembrane region" description="Helical" evidence="7">
    <location>
        <begin position="106"/>
        <end position="131"/>
    </location>
</feature>
<dbReference type="RefSeq" id="WP_141293629.1">
    <property type="nucleotide sequence ID" value="NZ_BJMN01000006.1"/>
</dbReference>
<feature type="transmembrane region" description="Helical" evidence="7">
    <location>
        <begin position="143"/>
        <end position="166"/>
    </location>
</feature>
<proteinExistence type="inferred from homology"/>
<evidence type="ECO:0000256" key="1">
    <source>
        <dbReference type="ARBA" id="ARBA00004651"/>
    </source>
</evidence>
<keyword evidence="6 7" id="KW-0472">Membrane</keyword>
<dbReference type="PANTHER" id="PTHR43744:SF12">
    <property type="entry name" value="ABC TRANSPORTER PERMEASE PROTEIN MG189-RELATED"/>
    <property type="match status" value="1"/>
</dbReference>
<dbReference type="Proteomes" id="UP000315226">
    <property type="component" value="Unassembled WGS sequence"/>
</dbReference>
<dbReference type="PROSITE" id="PS50928">
    <property type="entry name" value="ABC_TM1"/>
    <property type="match status" value="1"/>
</dbReference>